<dbReference type="CDD" id="cd01949">
    <property type="entry name" value="GGDEF"/>
    <property type="match status" value="1"/>
</dbReference>
<dbReference type="Proteomes" id="UP000030147">
    <property type="component" value="Unassembled WGS sequence"/>
</dbReference>
<feature type="transmembrane region" description="Helical" evidence="1">
    <location>
        <begin position="37"/>
        <end position="60"/>
    </location>
</feature>
<dbReference type="SUPFAM" id="SSF55073">
    <property type="entry name" value="Nucleotide cyclase"/>
    <property type="match status" value="1"/>
</dbReference>
<evidence type="ECO:0000259" key="2">
    <source>
        <dbReference type="PROSITE" id="PS50112"/>
    </source>
</evidence>
<organism evidence="6 7">
    <name type="scientific">Pontibacillus yanchengensis Y32</name>
    <dbReference type="NCBI Taxonomy" id="1385514"/>
    <lineage>
        <taxon>Bacteria</taxon>
        <taxon>Bacillati</taxon>
        <taxon>Bacillota</taxon>
        <taxon>Bacilli</taxon>
        <taxon>Bacillales</taxon>
        <taxon>Bacillaceae</taxon>
        <taxon>Pontibacillus</taxon>
    </lineage>
</organism>
<keyword evidence="1" id="KW-0812">Transmembrane</keyword>
<protein>
    <submittedName>
        <fullName evidence="6">Diguanylate cyclase</fullName>
    </submittedName>
</protein>
<dbReference type="SMART" id="SM00052">
    <property type="entry name" value="EAL"/>
    <property type="match status" value="1"/>
</dbReference>
<dbReference type="OrthoDB" id="9759607at2"/>
<dbReference type="RefSeq" id="WP_052111091.1">
    <property type="nucleotide sequence ID" value="NZ_AVBF01000002.1"/>
</dbReference>
<feature type="domain" description="PAS" evidence="2">
    <location>
        <begin position="254"/>
        <end position="324"/>
    </location>
</feature>
<dbReference type="STRING" id="1385514.N782_12420"/>
<keyword evidence="7" id="KW-1185">Reference proteome</keyword>
<evidence type="ECO:0000259" key="3">
    <source>
        <dbReference type="PROSITE" id="PS50113"/>
    </source>
</evidence>
<keyword evidence="1" id="KW-0472">Membrane</keyword>
<dbReference type="SMART" id="SM00267">
    <property type="entry name" value="GGDEF"/>
    <property type="match status" value="1"/>
</dbReference>
<dbReference type="InterPro" id="IPR000700">
    <property type="entry name" value="PAS-assoc_C"/>
</dbReference>
<proteinExistence type="predicted"/>
<dbReference type="SMART" id="SM00091">
    <property type="entry name" value="PAS"/>
    <property type="match status" value="1"/>
</dbReference>
<dbReference type="PROSITE" id="PS50883">
    <property type="entry name" value="EAL"/>
    <property type="match status" value="1"/>
</dbReference>
<dbReference type="Pfam" id="PF00563">
    <property type="entry name" value="EAL"/>
    <property type="match status" value="1"/>
</dbReference>
<dbReference type="AlphaFoldDB" id="A0A0A2TYV7"/>
<feature type="domain" description="EAL" evidence="4">
    <location>
        <begin position="548"/>
        <end position="802"/>
    </location>
</feature>
<reference evidence="6 7" key="1">
    <citation type="journal article" date="2015" name="Stand. Genomic Sci.">
        <title>High quality draft genome sequence of the moderately halophilic bacterium Pontibacillus yanchengensis Y32(T) and comparison among Pontibacillus genomes.</title>
        <authorList>
            <person name="Huang J."/>
            <person name="Qiao Z.X."/>
            <person name="Tang J.W."/>
            <person name="Wang G."/>
        </authorList>
    </citation>
    <scope>NUCLEOTIDE SEQUENCE [LARGE SCALE GENOMIC DNA]</scope>
    <source>
        <strain evidence="6 7">Y32</strain>
    </source>
</reference>
<dbReference type="InterPro" id="IPR000014">
    <property type="entry name" value="PAS"/>
</dbReference>
<dbReference type="Gene3D" id="3.30.70.270">
    <property type="match status" value="1"/>
</dbReference>
<feature type="transmembrane region" description="Helical" evidence="1">
    <location>
        <begin position="6"/>
        <end position="25"/>
    </location>
</feature>
<evidence type="ECO:0000256" key="1">
    <source>
        <dbReference type="SAM" id="Phobius"/>
    </source>
</evidence>
<dbReference type="SUPFAM" id="SSF141868">
    <property type="entry name" value="EAL domain-like"/>
    <property type="match status" value="1"/>
</dbReference>
<dbReference type="NCBIfam" id="TIGR00229">
    <property type="entry name" value="sensory_box"/>
    <property type="match status" value="1"/>
</dbReference>
<name>A0A0A2TYV7_9BACI</name>
<feature type="transmembrane region" description="Helical" evidence="1">
    <location>
        <begin position="72"/>
        <end position="92"/>
    </location>
</feature>
<evidence type="ECO:0000313" key="7">
    <source>
        <dbReference type="Proteomes" id="UP000030147"/>
    </source>
</evidence>
<dbReference type="InterPro" id="IPR000160">
    <property type="entry name" value="GGDEF_dom"/>
</dbReference>
<dbReference type="NCBIfam" id="TIGR00254">
    <property type="entry name" value="GGDEF"/>
    <property type="match status" value="1"/>
</dbReference>
<dbReference type="PROSITE" id="PS50887">
    <property type="entry name" value="GGDEF"/>
    <property type="match status" value="1"/>
</dbReference>
<dbReference type="SUPFAM" id="SSF55785">
    <property type="entry name" value="PYP-like sensor domain (PAS domain)"/>
    <property type="match status" value="1"/>
</dbReference>
<dbReference type="InterPro" id="IPR052155">
    <property type="entry name" value="Biofilm_reg_signaling"/>
</dbReference>
<dbReference type="CDD" id="cd00130">
    <property type="entry name" value="PAS"/>
    <property type="match status" value="1"/>
</dbReference>
<dbReference type="EMBL" id="AVBF01000002">
    <property type="protein sequence ID" value="KGP74445.1"/>
    <property type="molecule type" value="Genomic_DNA"/>
</dbReference>
<dbReference type="InterPro" id="IPR043128">
    <property type="entry name" value="Rev_trsase/Diguanyl_cyclase"/>
</dbReference>
<feature type="transmembrane region" description="Helical" evidence="1">
    <location>
        <begin position="185"/>
        <end position="207"/>
    </location>
</feature>
<accession>A0A0A2TYV7</accession>
<sequence length="805" mass="91354">MGNQLVYLLLGSIMTVSLIHLIMLVTRSKWKEKFNEFTLSFILAGLCGITITIIPTMALISQGVIDVSLGTTLPFLLHCLYSLALFLITFLAMSFLGKKKINADHLQQRNVHIHLVLSVTVSFFILLFTYFITDTYADAISLEKDNISYSLLLLIGTIYTTIRIFEHIQMDEALLGRKVSWLKNISLFTMISIAICSVTYCFINGLFLHNSFFMNAVEATSVLLLFLITITYIENQFIHQQEKLKEKHTELKVQEQHYRSLFDYNPEAIFTLDLKGNFTAFNPSAVPLTGYSLNELLNLKMDNLIVPEEITNVLEEYEKVKQGNTANFEASILTKEGDTANLNITAFTIKVDNEITGVYGIAQDITAEKQAQEQIAYLAYHDELTGLLNRRGMKNEMENLIENVGEQLATIVIDVDLFKDVNDHLGHTYGDQLLQLVAKRMQEAIGEHGLLARLGGDEFLICLPSIESSEDVTKEITAIQDSMKEIFILGEYYKDISLSIGVSYYPEDGKDFNTLIRHADMAMYEVKRSGRNSFMEYSPSFEEKNVSKIILFEDLKKAVEEDELLLHFQPKYGLAHNHIVGVEALVRWEHPEKGMISPGEFIPLAEESDLIIQIGNWVLREACHQYKAWEQHSYINFHLSINISPKQFLHPNFTDTIIQIVEETDMSPAKLDLEITESLAIENTESTIEKIKVLKQYGIQISMDDFGTGYTSLSYLSMFPLDRIKIDRSFIQYLPDNQDHLAIVQSILTVAKNLDITVTAEGVETQEQVALLSTLQCEEVQGFYFSKPVPAGSLLAHWNAQLMSM</sequence>
<gene>
    <name evidence="6" type="ORF">N782_12420</name>
</gene>
<dbReference type="InterPro" id="IPR001633">
    <property type="entry name" value="EAL_dom"/>
</dbReference>
<dbReference type="Gene3D" id="3.30.450.20">
    <property type="entry name" value="PAS domain"/>
    <property type="match status" value="1"/>
</dbReference>
<feature type="transmembrane region" description="Helical" evidence="1">
    <location>
        <begin position="113"/>
        <end position="132"/>
    </location>
</feature>
<dbReference type="eggNOG" id="COG5001">
    <property type="taxonomic scope" value="Bacteria"/>
</dbReference>
<feature type="domain" description="GGDEF" evidence="5">
    <location>
        <begin position="406"/>
        <end position="539"/>
    </location>
</feature>
<dbReference type="InterPro" id="IPR035919">
    <property type="entry name" value="EAL_sf"/>
</dbReference>
<dbReference type="InterPro" id="IPR029787">
    <property type="entry name" value="Nucleotide_cyclase"/>
</dbReference>
<dbReference type="Gene3D" id="3.20.20.450">
    <property type="entry name" value="EAL domain"/>
    <property type="match status" value="1"/>
</dbReference>
<keyword evidence="1" id="KW-1133">Transmembrane helix</keyword>
<dbReference type="PROSITE" id="PS50112">
    <property type="entry name" value="PAS"/>
    <property type="match status" value="1"/>
</dbReference>
<dbReference type="Pfam" id="PF00990">
    <property type="entry name" value="GGDEF"/>
    <property type="match status" value="1"/>
</dbReference>
<dbReference type="CDD" id="cd01948">
    <property type="entry name" value="EAL"/>
    <property type="match status" value="1"/>
</dbReference>
<dbReference type="PANTHER" id="PTHR44757">
    <property type="entry name" value="DIGUANYLATE CYCLASE DGCP"/>
    <property type="match status" value="1"/>
</dbReference>
<feature type="transmembrane region" description="Helical" evidence="1">
    <location>
        <begin position="147"/>
        <end position="165"/>
    </location>
</feature>
<comment type="caution">
    <text evidence="6">The sequence shown here is derived from an EMBL/GenBank/DDBJ whole genome shotgun (WGS) entry which is preliminary data.</text>
</comment>
<evidence type="ECO:0000259" key="5">
    <source>
        <dbReference type="PROSITE" id="PS50887"/>
    </source>
</evidence>
<dbReference type="InterPro" id="IPR035965">
    <property type="entry name" value="PAS-like_dom_sf"/>
</dbReference>
<dbReference type="Pfam" id="PF13426">
    <property type="entry name" value="PAS_9"/>
    <property type="match status" value="1"/>
</dbReference>
<evidence type="ECO:0000313" key="6">
    <source>
        <dbReference type="EMBL" id="KGP74445.1"/>
    </source>
</evidence>
<feature type="domain" description="PAC" evidence="3">
    <location>
        <begin position="326"/>
        <end position="377"/>
    </location>
</feature>
<dbReference type="PROSITE" id="PS50113">
    <property type="entry name" value="PAC"/>
    <property type="match status" value="1"/>
</dbReference>
<dbReference type="PANTHER" id="PTHR44757:SF2">
    <property type="entry name" value="BIOFILM ARCHITECTURE MAINTENANCE PROTEIN MBAA"/>
    <property type="match status" value="1"/>
</dbReference>
<dbReference type="FunFam" id="3.20.20.450:FF:000001">
    <property type="entry name" value="Cyclic di-GMP phosphodiesterase yahA"/>
    <property type="match status" value="1"/>
</dbReference>
<evidence type="ECO:0000259" key="4">
    <source>
        <dbReference type="PROSITE" id="PS50883"/>
    </source>
</evidence>